<keyword evidence="1" id="KW-0472">Membrane</keyword>
<keyword evidence="1" id="KW-1133">Transmembrane helix</keyword>
<dbReference type="AlphaFoldDB" id="A0A5C3QD18"/>
<gene>
    <name evidence="2" type="ORF">BDV98DRAFT_570512</name>
</gene>
<keyword evidence="1" id="KW-0812">Transmembrane</keyword>
<dbReference type="OrthoDB" id="1436450at2759"/>
<proteinExistence type="predicted"/>
<protein>
    <submittedName>
        <fullName evidence="2">Uncharacterized protein</fullName>
    </submittedName>
</protein>
<accession>A0A5C3QD18</accession>
<dbReference type="EMBL" id="ML178831">
    <property type="protein sequence ID" value="TFK99974.1"/>
    <property type="molecule type" value="Genomic_DNA"/>
</dbReference>
<feature type="transmembrane region" description="Helical" evidence="1">
    <location>
        <begin position="44"/>
        <end position="65"/>
    </location>
</feature>
<dbReference type="Proteomes" id="UP000305067">
    <property type="component" value="Unassembled WGS sequence"/>
</dbReference>
<keyword evidence="3" id="KW-1185">Reference proteome</keyword>
<organism evidence="2 3">
    <name type="scientific">Pterulicium gracile</name>
    <dbReference type="NCBI Taxonomy" id="1884261"/>
    <lineage>
        <taxon>Eukaryota</taxon>
        <taxon>Fungi</taxon>
        <taxon>Dikarya</taxon>
        <taxon>Basidiomycota</taxon>
        <taxon>Agaricomycotina</taxon>
        <taxon>Agaricomycetes</taxon>
        <taxon>Agaricomycetidae</taxon>
        <taxon>Agaricales</taxon>
        <taxon>Pleurotineae</taxon>
        <taxon>Pterulaceae</taxon>
        <taxon>Pterulicium</taxon>
    </lineage>
</organism>
<name>A0A5C3QD18_9AGAR</name>
<evidence type="ECO:0000313" key="2">
    <source>
        <dbReference type="EMBL" id="TFK99974.1"/>
    </source>
</evidence>
<evidence type="ECO:0000313" key="3">
    <source>
        <dbReference type="Proteomes" id="UP000305067"/>
    </source>
</evidence>
<evidence type="ECO:0000256" key="1">
    <source>
        <dbReference type="SAM" id="Phobius"/>
    </source>
</evidence>
<sequence length="84" mass="9946">MQRCCSPYPFTRRHLFHPFLILPQKIFASVLHDLDVLPFRRFNLLTFCCFSTYSTFCCFPTYFAFHCFSIYPTSRADSSTYCTA</sequence>
<reference evidence="2 3" key="1">
    <citation type="journal article" date="2019" name="Nat. Ecol. Evol.">
        <title>Megaphylogeny resolves global patterns of mushroom evolution.</title>
        <authorList>
            <person name="Varga T."/>
            <person name="Krizsan K."/>
            <person name="Foldi C."/>
            <person name="Dima B."/>
            <person name="Sanchez-Garcia M."/>
            <person name="Sanchez-Ramirez S."/>
            <person name="Szollosi G.J."/>
            <person name="Szarkandi J.G."/>
            <person name="Papp V."/>
            <person name="Albert L."/>
            <person name="Andreopoulos W."/>
            <person name="Angelini C."/>
            <person name="Antonin V."/>
            <person name="Barry K.W."/>
            <person name="Bougher N.L."/>
            <person name="Buchanan P."/>
            <person name="Buyck B."/>
            <person name="Bense V."/>
            <person name="Catcheside P."/>
            <person name="Chovatia M."/>
            <person name="Cooper J."/>
            <person name="Damon W."/>
            <person name="Desjardin D."/>
            <person name="Finy P."/>
            <person name="Geml J."/>
            <person name="Haridas S."/>
            <person name="Hughes K."/>
            <person name="Justo A."/>
            <person name="Karasinski D."/>
            <person name="Kautmanova I."/>
            <person name="Kiss B."/>
            <person name="Kocsube S."/>
            <person name="Kotiranta H."/>
            <person name="LaButti K.M."/>
            <person name="Lechner B.E."/>
            <person name="Liimatainen K."/>
            <person name="Lipzen A."/>
            <person name="Lukacs Z."/>
            <person name="Mihaltcheva S."/>
            <person name="Morgado L.N."/>
            <person name="Niskanen T."/>
            <person name="Noordeloos M.E."/>
            <person name="Ohm R.A."/>
            <person name="Ortiz-Santana B."/>
            <person name="Ovrebo C."/>
            <person name="Racz N."/>
            <person name="Riley R."/>
            <person name="Savchenko A."/>
            <person name="Shiryaev A."/>
            <person name="Soop K."/>
            <person name="Spirin V."/>
            <person name="Szebenyi C."/>
            <person name="Tomsovsky M."/>
            <person name="Tulloss R.E."/>
            <person name="Uehling J."/>
            <person name="Grigoriev I.V."/>
            <person name="Vagvolgyi C."/>
            <person name="Papp T."/>
            <person name="Martin F.M."/>
            <person name="Miettinen O."/>
            <person name="Hibbett D.S."/>
            <person name="Nagy L.G."/>
        </authorList>
    </citation>
    <scope>NUCLEOTIDE SEQUENCE [LARGE SCALE GENOMIC DNA]</scope>
    <source>
        <strain evidence="2 3">CBS 309.79</strain>
    </source>
</reference>